<keyword evidence="3" id="KW-1185">Reference proteome</keyword>
<dbReference type="Gene3D" id="3.60.21.10">
    <property type="match status" value="1"/>
</dbReference>
<organism evidence="2 3">
    <name type="scientific">Nocardioides guangzhouensis</name>
    <dbReference type="NCBI Taxonomy" id="2497878"/>
    <lineage>
        <taxon>Bacteria</taxon>
        <taxon>Bacillati</taxon>
        <taxon>Actinomycetota</taxon>
        <taxon>Actinomycetes</taxon>
        <taxon>Propionibacteriales</taxon>
        <taxon>Nocardioidaceae</taxon>
        <taxon>Nocardioides</taxon>
    </lineage>
</organism>
<dbReference type="InterPro" id="IPR051158">
    <property type="entry name" value="Metallophosphoesterase_sf"/>
</dbReference>
<evidence type="ECO:0000313" key="2">
    <source>
        <dbReference type="EMBL" id="RYP88637.1"/>
    </source>
</evidence>
<dbReference type="Proteomes" id="UP000295198">
    <property type="component" value="Unassembled WGS sequence"/>
</dbReference>
<gene>
    <name evidence="2" type="ORF">EKO23_01745</name>
</gene>
<proteinExistence type="predicted"/>
<dbReference type="GO" id="GO:0016787">
    <property type="term" value="F:hydrolase activity"/>
    <property type="evidence" value="ECO:0007669"/>
    <property type="project" value="UniProtKB-KW"/>
</dbReference>
<dbReference type="PANTHER" id="PTHR31302">
    <property type="entry name" value="TRANSMEMBRANE PROTEIN WITH METALLOPHOSPHOESTERASE DOMAIN-RELATED"/>
    <property type="match status" value="1"/>
</dbReference>
<dbReference type="InterPro" id="IPR029052">
    <property type="entry name" value="Metallo-depent_PP-like"/>
</dbReference>
<dbReference type="PANTHER" id="PTHR31302:SF0">
    <property type="entry name" value="TRANSMEMBRANE PROTEIN WITH METALLOPHOSPHOESTERASE DOMAIN"/>
    <property type="match status" value="1"/>
</dbReference>
<keyword evidence="2" id="KW-0378">Hydrolase</keyword>
<comment type="caution">
    <text evidence="2">The sequence shown here is derived from an EMBL/GenBank/DDBJ whole genome shotgun (WGS) entry which is preliminary data.</text>
</comment>
<dbReference type="EMBL" id="SDKM01000002">
    <property type="protein sequence ID" value="RYP88637.1"/>
    <property type="molecule type" value="Genomic_DNA"/>
</dbReference>
<dbReference type="OrthoDB" id="5241795at2"/>
<name>A0A4Q4ZJW3_9ACTN</name>
<reference evidence="2 3" key="1">
    <citation type="submission" date="2019-01" db="EMBL/GenBank/DDBJ databases">
        <title>Nocardioides guangzhouensis sp. nov., an actinobacterium isolated from soil.</title>
        <authorList>
            <person name="Fu Y."/>
            <person name="Cai Y."/>
            <person name="Lin Z."/>
            <person name="Chen P."/>
        </authorList>
    </citation>
    <scope>NUCLEOTIDE SEQUENCE [LARGE SCALE GENOMIC DNA]</scope>
    <source>
        <strain evidence="2 3">130</strain>
    </source>
</reference>
<sequence>MRILVVSDLHYRLPHWDWLVEAAGRVDVVAIVGDLADVVSPVPHEVQTVVLSTYLERIADRVPVLAASGNHDLDGPGVHGEQVAAWLRRPGHPALHVDGASVDLADTRFTVCPWWDGPVTREEVAAQLATAAVDRPERWVWLYHAPPAGTPLCHDGRRTFPDQELADWIAEHSPDLVLCGHIHQAPWVEGGSWHARLGDTWVFNAGKQIGKVPPHITVDLEAGTAHWFGVFESETISLG</sequence>
<dbReference type="SUPFAM" id="SSF56300">
    <property type="entry name" value="Metallo-dependent phosphatases"/>
    <property type="match status" value="1"/>
</dbReference>
<evidence type="ECO:0000259" key="1">
    <source>
        <dbReference type="Pfam" id="PF00149"/>
    </source>
</evidence>
<dbReference type="AlphaFoldDB" id="A0A4Q4ZJW3"/>
<feature type="domain" description="Calcineurin-like phosphoesterase" evidence="1">
    <location>
        <begin position="1"/>
        <end position="184"/>
    </location>
</feature>
<accession>A0A4Q4ZJW3</accession>
<dbReference type="RefSeq" id="WP_134713454.1">
    <property type="nucleotide sequence ID" value="NZ_SDKM01000002.1"/>
</dbReference>
<evidence type="ECO:0000313" key="3">
    <source>
        <dbReference type="Proteomes" id="UP000295198"/>
    </source>
</evidence>
<dbReference type="Pfam" id="PF00149">
    <property type="entry name" value="Metallophos"/>
    <property type="match status" value="1"/>
</dbReference>
<dbReference type="InterPro" id="IPR004843">
    <property type="entry name" value="Calcineurin-like_PHP"/>
</dbReference>
<protein>
    <submittedName>
        <fullName evidence="2">Phosphohydrolase</fullName>
    </submittedName>
</protein>